<feature type="region of interest" description="Disordered" evidence="2">
    <location>
        <begin position="73"/>
        <end position="103"/>
    </location>
</feature>
<dbReference type="SUPFAM" id="SSF51182">
    <property type="entry name" value="RmlC-like cupins"/>
    <property type="match status" value="1"/>
</dbReference>
<sequence length="132" mass="14007">MIVRQEQVSPHINEKPGWGRVDTYALSDAGALTQFGASLQVLQPGAKASVRHWHEHVDEFLFVVSGEVTVTEDDGPHVLRPGDSASWPAGVPNGHTVSNRSQAPCSYVIVGTRGPDPSGHYVSDADVPDGAA</sequence>
<accession>A0ABW7GMU7</accession>
<dbReference type="InterPro" id="IPR014710">
    <property type="entry name" value="RmlC-like_jellyroll"/>
</dbReference>
<reference evidence="4 5" key="1">
    <citation type="submission" date="2024-08" db="EMBL/GenBank/DDBJ databases">
        <authorList>
            <person name="Lu H."/>
        </authorList>
    </citation>
    <scope>NUCLEOTIDE SEQUENCE [LARGE SCALE GENOMIC DNA]</scope>
    <source>
        <strain evidence="4 5">DXS20W</strain>
    </source>
</reference>
<keyword evidence="5" id="KW-1185">Reference proteome</keyword>
<evidence type="ECO:0000256" key="1">
    <source>
        <dbReference type="ARBA" id="ARBA00022723"/>
    </source>
</evidence>
<evidence type="ECO:0000313" key="4">
    <source>
        <dbReference type="EMBL" id="MFG6463278.1"/>
    </source>
</evidence>
<keyword evidence="1" id="KW-0479">Metal-binding</keyword>
<feature type="domain" description="Cupin type-2" evidence="3">
    <location>
        <begin position="39"/>
        <end position="110"/>
    </location>
</feature>
<organism evidence="4 5">
    <name type="scientific">Pelomonas lactea</name>
    <dbReference type="NCBI Taxonomy" id="3299030"/>
    <lineage>
        <taxon>Bacteria</taxon>
        <taxon>Pseudomonadati</taxon>
        <taxon>Pseudomonadota</taxon>
        <taxon>Betaproteobacteria</taxon>
        <taxon>Burkholderiales</taxon>
        <taxon>Sphaerotilaceae</taxon>
        <taxon>Roseateles</taxon>
    </lineage>
</organism>
<dbReference type="InterPro" id="IPR013096">
    <property type="entry name" value="Cupin_2"/>
</dbReference>
<proteinExistence type="predicted"/>
<name>A0ABW7GMU7_9BURK</name>
<comment type="caution">
    <text evidence="4">The sequence shown here is derived from an EMBL/GenBank/DDBJ whole genome shotgun (WGS) entry which is preliminary data.</text>
</comment>
<dbReference type="InterPro" id="IPR051610">
    <property type="entry name" value="GPI/OXD"/>
</dbReference>
<dbReference type="EMBL" id="JBIGHX010000006">
    <property type="protein sequence ID" value="MFG6463278.1"/>
    <property type="molecule type" value="Genomic_DNA"/>
</dbReference>
<evidence type="ECO:0000259" key="3">
    <source>
        <dbReference type="Pfam" id="PF07883"/>
    </source>
</evidence>
<dbReference type="CDD" id="cd02224">
    <property type="entry name" value="cupin_SPO2919-like"/>
    <property type="match status" value="1"/>
</dbReference>
<dbReference type="PANTHER" id="PTHR35848:SF9">
    <property type="entry name" value="SLL1358 PROTEIN"/>
    <property type="match status" value="1"/>
</dbReference>
<evidence type="ECO:0000256" key="2">
    <source>
        <dbReference type="SAM" id="MobiDB-lite"/>
    </source>
</evidence>
<dbReference type="InterPro" id="IPR011051">
    <property type="entry name" value="RmlC_Cupin_sf"/>
</dbReference>
<dbReference type="Gene3D" id="2.60.120.10">
    <property type="entry name" value="Jelly Rolls"/>
    <property type="match status" value="1"/>
</dbReference>
<gene>
    <name evidence="4" type="ORF">ACG04Q_17025</name>
</gene>
<dbReference type="Proteomes" id="UP001606302">
    <property type="component" value="Unassembled WGS sequence"/>
</dbReference>
<protein>
    <submittedName>
        <fullName evidence="4">Cupin domain-containing protein</fullName>
    </submittedName>
</protein>
<dbReference type="RefSeq" id="WP_394512219.1">
    <property type="nucleotide sequence ID" value="NZ_JBIGHX010000006.1"/>
</dbReference>
<dbReference type="PANTHER" id="PTHR35848">
    <property type="entry name" value="OXALATE-BINDING PROTEIN"/>
    <property type="match status" value="1"/>
</dbReference>
<evidence type="ECO:0000313" key="5">
    <source>
        <dbReference type="Proteomes" id="UP001606302"/>
    </source>
</evidence>
<dbReference type="Pfam" id="PF07883">
    <property type="entry name" value="Cupin_2"/>
    <property type="match status" value="1"/>
</dbReference>